<keyword evidence="9 10" id="KW-0472">Membrane</keyword>
<dbReference type="EC" id="2.7.13.3" evidence="3"/>
<evidence type="ECO:0000256" key="3">
    <source>
        <dbReference type="ARBA" id="ARBA00012438"/>
    </source>
</evidence>
<dbReference type="SUPFAM" id="SSF55874">
    <property type="entry name" value="ATPase domain of HSP90 chaperone/DNA topoisomerase II/histidine kinase"/>
    <property type="match status" value="1"/>
</dbReference>
<keyword evidence="7 13" id="KW-0418">Kinase</keyword>
<dbReference type="InterPro" id="IPR005467">
    <property type="entry name" value="His_kinase_dom"/>
</dbReference>
<feature type="domain" description="Histidine kinase" evidence="11">
    <location>
        <begin position="212"/>
        <end position="399"/>
    </location>
</feature>
<evidence type="ECO:0000256" key="5">
    <source>
        <dbReference type="ARBA" id="ARBA00022679"/>
    </source>
</evidence>
<keyword evidence="5" id="KW-0808">Transferase</keyword>
<keyword evidence="4" id="KW-0597">Phosphoprotein</keyword>
<dbReference type="PROSITE" id="PS50885">
    <property type="entry name" value="HAMP"/>
    <property type="match status" value="1"/>
</dbReference>
<reference evidence="13" key="1">
    <citation type="submission" date="2020-01" db="EMBL/GenBank/DDBJ databases">
        <authorList>
            <person name="Meier V. D."/>
            <person name="Meier V D."/>
        </authorList>
    </citation>
    <scope>NUCLEOTIDE SEQUENCE</scope>
    <source>
        <strain evidence="13">HLG_WM_MAG_04</strain>
    </source>
</reference>
<dbReference type="GO" id="GO:0000155">
    <property type="term" value="F:phosphorelay sensor kinase activity"/>
    <property type="evidence" value="ECO:0007669"/>
    <property type="project" value="InterPro"/>
</dbReference>
<evidence type="ECO:0000256" key="1">
    <source>
        <dbReference type="ARBA" id="ARBA00000085"/>
    </source>
</evidence>
<evidence type="ECO:0000256" key="4">
    <source>
        <dbReference type="ARBA" id="ARBA00022553"/>
    </source>
</evidence>
<dbReference type="InterPro" id="IPR036097">
    <property type="entry name" value="HisK_dim/P_sf"/>
</dbReference>
<protein>
    <recommendedName>
        <fullName evidence="3">histidine kinase</fullName>
        <ecNumber evidence="3">2.7.13.3</ecNumber>
    </recommendedName>
</protein>
<proteinExistence type="predicted"/>
<evidence type="ECO:0000256" key="2">
    <source>
        <dbReference type="ARBA" id="ARBA00004141"/>
    </source>
</evidence>
<dbReference type="InterPro" id="IPR050398">
    <property type="entry name" value="HssS/ArlS-like"/>
</dbReference>
<evidence type="ECO:0000313" key="13">
    <source>
        <dbReference type="EMBL" id="CAA6805139.1"/>
    </source>
</evidence>
<dbReference type="Pfam" id="PF02518">
    <property type="entry name" value="HATPase_c"/>
    <property type="match status" value="1"/>
</dbReference>
<dbReference type="PANTHER" id="PTHR45528">
    <property type="entry name" value="SENSOR HISTIDINE KINASE CPXA"/>
    <property type="match status" value="1"/>
</dbReference>
<feature type="transmembrane region" description="Helical" evidence="10">
    <location>
        <begin position="6"/>
        <end position="27"/>
    </location>
</feature>
<dbReference type="PROSITE" id="PS50109">
    <property type="entry name" value="HIS_KIN"/>
    <property type="match status" value="1"/>
</dbReference>
<evidence type="ECO:0000256" key="6">
    <source>
        <dbReference type="ARBA" id="ARBA00022692"/>
    </source>
</evidence>
<comment type="catalytic activity">
    <reaction evidence="1">
        <text>ATP + protein L-histidine = ADP + protein N-phospho-L-histidine.</text>
        <dbReference type="EC" id="2.7.13.3"/>
    </reaction>
</comment>
<dbReference type="CDD" id="cd00075">
    <property type="entry name" value="HATPase"/>
    <property type="match status" value="1"/>
</dbReference>
<accession>A0A6S6SII4</accession>
<dbReference type="CDD" id="cd00082">
    <property type="entry name" value="HisKA"/>
    <property type="match status" value="1"/>
</dbReference>
<feature type="domain" description="HAMP" evidence="12">
    <location>
        <begin position="152"/>
        <end position="204"/>
    </location>
</feature>
<dbReference type="Gene3D" id="1.10.287.130">
    <property type="match status" value="1"/>
</dbReference>
<evidence type="ECO:0000256" key="10">
    <source>
        <dbReference type="SAM" id="Phobius"/>
    </source>
</evidence>
<dbReference type="InterPro" id="IPR047994">
    <property type="entry name" value="ArsS-like"/>
</dbReference>
<gene>
    <name evidence="13" type="ORF">HELGO_WM3041</name>
</gene>
<dbReference type="GO" id="GO:0016020">
    <property type="term" value="C:membrane"/>
    <property type="evidence" value="ECO:0007669"/>
    <property type="project" value="UniProtKB-SubCell"/>
</dbReference>
<dbReference type="NCBIfam" id="NF038389">
    <property type="entry name" value="ArsS_fam_HK"/>
    <property type="match status" value="1"/>
</dbReference>
<name>A0A6S6SII4_9BACT</name>
<evidence type="ECO:0000256" key="9">
    <source>
        <dbReference type="ARBA" id="ARBA00023136"/>
    </source>
</evidence>
<dbReference type="Gene3D" id="3.30.565.10">
    <property type="entry name" value="Histidine kinase-like ATPase, C-terminal domain"/>
    <property type="match status" value="1"/>
</dbReference>
<dbReference type="InterPro" id="IPR003660">
    <property type="entry name" value="HAMP_dom"/>
</dbReference>
<evidence type="ECO:0000256" key="8">
    <source>
        <dbReference type="ARBA" id="ARBA00022989"/>
    </source>
</evidence>
<dbReference type="InterPro" id="IPR036890">
    <property type="entry name" value="HATPase_C_sf"/>
</dbReference>
<evidence type="ECO:0000256" key="7">
    <source>
        <dbReference type="ARBA" id="ARBA00022777"/>
    </source>
</evidence>
<evidence type="ECO:0000259" key="11">
    <source>
        <dbReference type="PROSITE" id="PS50109"/>
    </source>
</evidence>
<sequence length="399" mass="46667">MNRHALRLQISLFFVFLLLSINTLFFVQHQLESKQLKQEMVDRFHESMRVLEMGHREHLPFEGIRNTLYIMTKMQLLEEPKIVDINRATSLVNDKDLKIYRQDGYLYYLHKNPHGEEGIGFAYKEKAYESINTTLFALLMNVFVFLFYLYVMRKLQPLQRLKSKIVRFSEGELEVSEAQKGKDEIAEVSNEFNNAIAKIKTLQDSRNLFLRNIMHELKTPIAKGKLITDLMDDTKNQERLQRIFSRFEYLLGEFTKIEQVTSNAMILDKKHFRVIDILDNAFDILLIESSAVEMEIKESLEIEADYELMSTAFKNLIDNALKYGTKPVKIIIDKSTVTIESKGDKLKNSSFETAFNRAFEDSSKGLGLGLYITHHIVKKHGFELKYEWIDGVNRFRVCC</sequence>
<dbReference type="InterPro" id="IPR003661">
    <property type="entry name" value="HisK_dim/P_dom"/>
</dbReference>
<keyword evidence="6 10" id="KW-0812">Transmembrane</keyword>
<dbReference type="EMBL" id="CACVAX010000013">
    <property type="protein sequence ID" value="CAA6805139.1"/>
    <property type="molecule type" value="Genomic_DNA"/>
</dbReference>
<dbReference type="SMART" id="SM00387">
    <property type="entry name" value="HATPase_c"/>
    <property type="match status" value="1"/>
</dbReference>
<dbReference type="CDD" id="cd06225">
    <property type="entry name" value="HAMP"/>
    <property type="match status" value="1"/>
</dbReference>
<feature type="transmembrane region" description="Helical" evidence="10">
    <location>
        <begin position="133"/>
        <end position="151"/>
    </location>
</feature>
<organism evidence="13">
    <name type="scientific">uncultured Sulfurovum sp</name>
    <dbReference type="NCBI Taxonomy" id="269237"/>
    <lineage>
        <taxon>Bacteria</taxon>
        <taxon>Pseudomonadati</taxon>
        <taxon>Campylobacterota</taxon>
        <taxon>Epsilonproteobacteria</taxon>
        <taxon>Campylobacterales</taxon>
        <taxon>Sulfurovaceae</taxon>
        <taxon>Sulfurovum</taxon>
        <taxon>environmental samples</taxon>
    </lineage>
</organism>
<dbReference type="PANTHER" id="PTHR45528:SF12">
    <property type="entry name" value="SENSOR HISTIDINE KINASE ARSS"/>
    <property type="match status" value="1"/>
</dbReference>
<evidence type="ECO:0000259" key="12">
    <source>
        <dbReference type="PROSITE" id="PS50885"/>
    </source>
</evidence>
<dbReference type="SUPFAM" id="SSF47384">
    <property type="entry name" value="Homodimeric domain of signal transducing histidine kinase"/>
    <property type="match status" value="1"/>
</dbReference>
<dbReference type="AlphaFoldDB" id="A0A6S6SII4"/>
<comment type="subcellular location">
    <subcellularLocation>
        <location evidence="2">Membrane</location>
        <topology evidence="2">Multi-pass membrane protein</topology>
    </subcellularLocation>
</comment>
<keyword evidence="8 10" id="KW-1133">Transmembrane helix</keyword>
<dbReference type="InterPro" id="IPR003594">
    <property type="entry name" value="HATPase_dom"/>
</dbReference>
<dbReference type="Pfam" id="PF00672">
    <property type="entry name" value="HAMP"/>
    <property type="match status" value="1"/>
</dbReference>